<accession>A0ABM8VIM2</accession>
<proteinExistence type="predicted"/>
<dbReference type="PANTHER" id="PTHR43124:SF3">
    <property type="entry name" value="CHLORAMPHENICOL EFFLUX PUMP RV0191"/>
    <property type="match status" value="1"/>
</dbReference>
<keyword evidence="5 6" id="KW-0472">Membrane</keyword>
<evidence type="ECO:0000313" key="8">
    <source>
        <dbReference type="EMBL" id="CAG7643448.1"/>
    </source>
</evidence>
<feature type="transmembrane region" description="Helical" evidence="6">
    <location>
        <begin position="67"/>
        <end position="87"/>
    </location>
</feature>
<name>A0ABM8VIM2_9BACL</name>
<evidence type="ECO:0000256" key="2">
    <source>
        <dbReference type="ARBA" id="ARBA00022475"/>
    </source>
</evidence>
<gene>
    <name evidence="8" type="primary">pbuE_3</name>
    <name evidence="8" type="ORF">PAECIP111802_03020</name>
</gene>
<feature type="transmembrane region" description="Helical" evidence="6">
    <location>
        <begin position="262"/>
        <end position="280"/>
    </location>
</feature>
<dbReference type="EMBL" id="CAJVCE010000007">
    <property type="protein sequence ID" value="CAG7643448.1"/>
    <property type="molecule type" value="Genomic_DNA"/>
</dbReference>
<feature type="transmembrane region" description="Helical" evidence="6">
    <location>
        <begin position="99"/>
        <end position="118"/>
    </location>
</feature>
<evidence type="ECO:0000256" key="6">
    <source>
        <dbReference type="SAM" id="Phobius"/>
    </source>
</evidence>
<feature type="transmembrane region" description="Helical" evidence="6">
    <location>
        <begin position="32"/>
        <end position="55"/>
    </location>
</feature>
<evidence type="ECO:0000259" key="7">
    <source>
        <dbReference type="PROSITE" id="PS50850"/>
    </source>
</evidence>
<dbReference type="CDD" id="cd17324">
    <property type="entry name" value="MFS_NepI_like"/>
    <property type="match status" value="1"/>
</dbReference>
<protein>
    <submittedName>
        <fullName evidence="8">Purine efflux pump PbuE</fullName>
    </submittedName>
</protein>
<evidence type="ECO:0000256" key="4">
    <source>
        <dbReference type="ARBA" id="ARBA00022989"/>
    </source>
</evidence>
<evidence type="ECO:0000256" key="5">
    <source>
        <dbReference type="ARBA" id="ARBA00023136"/>
    </source>
</evidence>
<feature type="transmembrane region" description="Helical" evidence="6">
    <location>
        <begin position="379"/>
        <end position="399"/>
    </location>
</feature>
<dbReference type="InterPro" id="IPR020846">
    <property type="entry name" value="MFS_dom"/>
</dbReference>
<feature type="domain" description="Major facilitator superfamily (MFS) profile" evidence="7">
    <location>
        <begin position="33"/>
        <end position="404"/>
    </location>
</feature>
<feature type="transmembrane region" description="Helical" evidence="6">
    <location>
        <begin position="157"/>
        <end position="177"/>
    </location>
</feature>
<dbReference type="Proteomes" id="UP000730618">
    <property type="component" value="Unassembled WGS sequence"/>
</dbReference>
<sequence>MVLLERHIKPAANIHVATRVEVGGKLDSSGKAVLVVAWITLFLIGTDLFVVSPLLPFISQTYQVDPAAAGWMVTVFSITYAASAPLFGRLSDRKGRRGLIVFGLGLFALSNALTAYAPTYGWLIASRVLAGLSVASVTPLIYAAIGDMAPSHRKGTWLSIVVSGHLTSLWIGAPLGSFLEHAMGWRFIFGLMAVAGAVLSATHMKLWKTAPAARQASFTAGNGAAMAASVSVTFVWAISVYALYVYLGEGLYSELGASPSEIALSVTFYGIGAVIGNLISGQLTDKFGVVNISNATLLLLAAALIGLGFTFTAGDWVYLLLFLWALTGYAAFSSYQARLAAQYPLKRGTAMAWNNTALYAGITAGSFAGGYVISAFDSFILPFLSGGVALAGYVLSVILSRVRK</sequence>
<reference evidence="8 9" key="1">
    <citation type="submission" date="2021-06" db="EMBL/GenBank/DDBJ databases">
        <authorList>
            <person name="Criscuolo A."/>
        </authorList>
    </citation>
    <scope>NUCLEOTIDE SEQUENCE [LARGE SCALE GENOMIC DNA]</scope>
    <source>
        <strain evidence="9">CIP 111802</strain>
    </source>
</reference>
<dbReference type="PANTHER" id="PTHR43124">
    <property type="entry name" value="PURINE EFFLUX PUMP PBUE"/>
    <property type="match status" value="1"/>
</dbReference>
<keyword evidence="3 6" id="KW-0812">Transmembrane</keyword>
<feature type="transmembrane region" description="Helical" evidence="6">
    <location>
        <begin position="223"/>
        <end position="247"/>
    </location>
</feature>
<evidence type="ECO:0000313" key="9">
    <source>
        <dbReference type="Proteomes" id="UP000730618"/>
    </source>
</evidence>
<feature type="transmembrane region" description="Helical" evidence="6">
    <location>
        <begin position="292"/>
        <end position="310"/>
    </location>
</feature>
<feature type="transmembrane region" description="Helical" evidence="6">
    <location>
        <begin position="316"/>
        <end position="335"/>
    </location>
</feature>
<dbReference type="InterPro" id="IPR050189">
    <property type="entry name" value="MFS_Efflux_Transporters"/>
</dbReference>
<organism evidence="8 9">
    <name type="scientific">Paenibacillus allorhizosphaerae</name>
    <dbReference type="NCBI Taxonomy" id="2849866"/>
    <lineage>
        <taxon>Bacteria</taxon>
        <taxon>Bacillati</taxon>
        <taxon>Bacillota</taxon>
        <taxon>Bacilli</taxon>
        <taxon>Bacillales</taxon>
        <taxon>Paenibacillaceae</taxon>
        <taxon>Paenibacillus</taxon>
    </lineage>
</organism>
<feature type="transmembrane region" description="Helical" evidence="6">
    <location>
        <begin position="183"/>
        <end position="202"/>
    </location>
</feature>
<evidence type="ECO:0000256" key="1">
    <source>
        <dbReference type="ARBA" id="ARBA00004651"/>
    </source>
</evidence>
<keyword evidence="2" id="KW-1003">Cell membrane</keyword>
<dbReference type="PROSITE" id="PS50850">
    <property type="entry name" value="MFS"/>
    <property type="match status" value="1"/>
</dbReference>
<dbReference type="Pfam" id="PF07690">
    <property type="entry name" value="MFS_1"/>
    <property type="match status" value="1"/>
</dbReference>
<comment type="caution">
    <text evidence="8">The sequence shown here is derived from an EMBL/GenBank/DDBJ whole genome shotgun (WGS) entry which is preliminary data.</text>
</comment>
<keyword evidence="9" id="KW-1185">Reference proteome</keyword>
<keyword evidence="4 6" id="KW-1133">Transmembrane helix</keyword>
<feature type="transmembrane region" description="Helical" evidence="6">
    <location>
        <begin position="356"/>
        <end position="373"/>
    </location>
</feature>
<evidence type="ECO:0000256" key="3">
    <source>
        <dbReference type="ARBA" id="ARBA00022692"/>
    </source>
</evidence>
<comment type="subcellular location">
    <subcellularLocation>
        <location evidence="1">Cell membrane</location>
        <topology evidence="1">Multi-pass membrane protein</topology>
    </subcellularLocation>
</comment>
<feature type="transmembrane region" description="Helical" evidence="6">
    <location>
        <begin position="124"/>
        <end position="145"/>
    </location>
</feature>
<dbReference type="InterPro" id="IPR011701">
    <property type="entry name" value="MFS"/>
</dbReference>